<dbReference type="AlphaFoldDB" id="A0A8H4QZ70"/>
<feature type="transmembrane region" description="Helical" evidence="6">
    <location>
        <begin position="146"/>
        <end position="169"/>
    </location>
</feature>
<keyword evidence="9" id="KW-1185">Reference proteome</keyword>
<evidence type="ECO:0000256" key="2">
    <source>
        <dbReference type="ARBA" id="ARBA00022448"/>
    </source>
</evidence>
<feature type="transmembrane region" description="Helical" evidence="6">
    <location>
        <begin position="213"/>
        <end position="233"/>
    </location>
</feature>
<feature type="transmembrane region" description="Helical" evidence="6">
    <location>
        <begin position="354"/>
        <end position="377"/>
    </location>
</feature>
<feature type="transmembrane region" description="Helical" evidence="6">
    <location>
        <begin position="120"/>
        <end position="140"/>
    </location>
</feature>
<protein>
    <recommendedName>
        <fullName evidence="7">Major facilitator superfamily (MFS) profile domain-containing protein</fullName>
    </recommendedName>
</protein>
<feature type="transmembrane region" description="Helical" evidence="6">
    <location>
        <begin position="297"/>
        <end position="317"/>
    </location>
</feature>
<organism evidence="8 9">
    <name type="scientific">Agrocybe pediades</name>
    <dbReference type="NCBI Taxonomy" id="84607"/>
    <lineage>
        <taxon>Eukaryota</taxon>
        <taxon>Fungi</taxon>
        <taxon>Dikarya</taxon>
        <taxon>Basidiomycota</taxon>
        <taxon>Agaricomycotina</taxon>
        <taxon>Agaricomycetes</taxon>
        <taxon>Agaricomycetidae</taxon>
        <taxon>Agaricales</taxon>
        <taxon>Agaricineae</taxon>
        <taxon>Strophariaceae</taxon>
        <taxon>Agrocybe</taxon>
    </lineage>
</organism>
<feature type="transmembrane region" description="Helical" evidence="6">
    <location>
        <begin position="329"/>
        <end position="348"/>
    </location>
</feature>
<keyword evidence="3 6" id="KW-0812">Transmembrane</keyword>
<dbReference type="EMBL" id="JAACJL010000017">
    <property type="protein sequence ID" value="KAF4618967.1"/>
    <property type="molecule type" value="Genomic_DNA"/>
</dbReference>
<dbReference type="InterPro" id="IPR011701">
    <property type="entry name" value="MFS"/>
</dbReference>
<evidence type="ECO:0000256" key="1">
    <source>
        <dbReference type="ARBA" id="ARBA00004141"/>
    </source>
</evidence>
<evidence type="ECO:0000256" key="4">
    <source>
        <dbReference type="ARBA" id="ARBA00022989"/>
    </source>
</evidence>
<feature type="transmembrane region" description="Helical" evidence="6">
    <location>
        <begin position="389"/>
        <end position="409"/>
    </location>
</feature>
<evidence type="ECO:0000313" key="8">
    <source>
        <dbReference type="EMBL" id="KAF4618967.1"/>
    </source>
</evidence>
<dbReference type="SUPFAM" id="SSF103473">
    <property type="entry name" value="MFS general substrate transporter"/>
    <property type="match status" value="1"/>
</dbReference>
<dbReference type="FunFam" id="1.20.1250.20:FF:000013">
    <property type="entry name" value="MFS general substrate transporter"/>
    <property type="match status" value="1"/>
</dbReference>
<proteinExistence type="predicted"/>
<keyword evidence="2" id="KW-0813">Transport</keyword>
<dbReference type="GO" id="GO:0022857">
    <property type="term" value="F:transmembrane transporter activity"/>
    <property type="evidence" value="ECO:0007669"/>
    <property type="project" value="InterPro"/>
</dbReference>
<comment type="subcellular location">
    <subcellularLocation>
        <location evidence="1">Membrane</location>
        <topology evidence="1">Multi-pass membrane protein</topology>
    </subcellularLocation>
</comment>
<dbReference type="GO" id="GO:0016020">
    <property type="term" value="C:membrane"/>
    <property type="evidence" value="ECO:0007669"/>
    <property type="project" value="UniProtKB-SubCell"/>
</dbReference>
<feature type="transmembrane region" description="Helical" evidence="6">
    <location>
        <begin position="181"/>
        <end position="201"/>
    </location>
</feature>
<evidence type="ECO:0000313" key="9">
    <source>
        <dbReference type="Proteomes" id="UP000521872"/>
    </source>
</evidence>
<dbReference type="Gene3D" id="1.20.1250.20">
    <property type="entry name" value="MFS general substrate transporter like domains"/>
    <property type="match status" value="2"/>
</dbReference>
<feature type="transmembrane region" description="Helical" evidence="6">
    <location>
        <begin position="89"/>
        <end position="108"/>
    </location>
</feature>
<comment type="caution">
    <text evidence="8">The sequence shown here is derived from an EMBL/GenBank/DDBJ whole genome shotgun (WGS) entry which is preliminary data.</text>
</comment>
<sequence length="478" mass="52297">MSSGVESTPDYEEKVDRESIVESSSLKHVPGVPLATPEEERLLVRKLDKRLLPLTCLLYLFSSLDRSNIGNARLQGLPEDVLGGDKTGVLFDWLSSGFYFSYILFQIPATLLSKLCPPRVYVALAAIGWGLTSTLMATAFNFPGIMIARLFLGVFEAGFGPVITIYLSFFYTRYELGLRLAMWFGFSTVAGAFGGLIAFGVQHIQSSVADWRLLFVIEGVPTVILGIATYFLLPNRPESTTYLTERERQIAIERMNRDQTGDVYLAGVIYFGLHTAIASLGPFLPTIIATFGFGSNAITQLLTVPPYALAGLSMVSCSYTSDRIQNRGVIQGVFAFVGAIGYLILLFVPNNNGVRYFATFLITSGAYSSGGIIIAWFNHNLGSETKKATGIPLFMAIGQCGSVLGTHLFPKTEGPRYIKGFAVVAGFLVLSGICTLILSLLYAKENARRDRLFGKPVRGMKIDTDSLADETPEFRYVP</sequence>
<name>A0A8H4QZ70_9AGAR</name>
<dbReference type="PROSITE" id="PS50850">
    <property type="entry name" value="MFS"/>
    <property type="match status" value="1"/>
</dbReference>
<evidence type="ECO:0000259" key="7">
    <source>
        <dbReference type="PROSITE" id="PS50850"/>
    </source>
</evidence>
<gene>
    <name evidence="8" type="ORF">D9613_010077</name>
</gene>
<evidence type="ECO:0000256" key="6">
    <source>
        <dbReference type="SAM" id="Phobius"/>
    </source>
</evidence>
<dbReference type="InterPro" id="IPR036259">
    <property type="entry name" value="MFS_trans_sf"/>
</dbReference>
<dbReference type="FunFam" id="1.20.1250.20:FF:000018">
    <property type="entry name" value="MFS transporter permease"/>
    <property type="match status" value="1"/>
</dbReference>
<evidence type="ECO:0000256" key="3">
    <source>
        <dbReference type="ARBA" id="ARBA00022692"/>
    </source>
</evidence>
<feature type="transmembrane region" description="Helical" evidence="6">
    <location>
        <begin position="263"/>
        <end position="291"/>
    </location>
</feature>
<accession>A0A8H4QZ70</accession>
<dbReference type="Proteomes" id="UP000521872">
    <property type="component" value="Unassembled WGS sequence"/>
</dbReference>
<feature type="transmembrane region" description="Helical" evidence="6">
    <location>
        <begin position="421"/>
        <end position="443"/>
    </location>
</feature>
<feature type="domain" description="Major facilitator superfamily (MFS) profile" evidence="7">
    <location>
        <begin position="51"/>
        <end position="449"/>
    </location>
</feature>
<reference evidence="8 9" key="1">
    <citation type="submission" date="2019-12" db="EMBL/GenBank/DDBJ databases">
        <authorList>
            <person name="Floudas D."/>
            <person name="Bentzer J."/>
            <person name="Ahren D."/>
            <person name="Johansson T."/>
            <person name="Persson P."/>
            <person name="Tunlid A."/>
        </authorList>
    </citation>
    <scope>NUCLEOTIDE SEQUENCE [LARGE SCALE GENOMIC DNA]</scope>
    <source>
        <strain evidence="8 9">CBS 102.39</strain>
    </source>
</reference>
<keyword evidence="5 6" id="KW-0472">Membrane</keyword>
<dbReference type="PANTHER" id="PTHR43791">
    <property type="entry name" value="PERMEASE-RELATED"/>
    <property type="match status" value="1"/>
</dbReference>
<dbReference type="InterPro" id="IPR020846">
    <property type="entry name" value="MFS_dom"/>
</dbReference>
<keyword evidence="4 6" id="KW-1133">Transmembrane helix</keyword>
<dbReference type="PANTHER" id="PTHR43791:SF36">
    <property type="entry name" value="TRANSPORTER, PUTATIVE (AFU_ORTHOLOGUE AFUA_6G08340)-RELATED"/>
    <property type="match status" value="1"/>
</dbReference>
<dbReference type="Pfam" id="PF07690">
    <property type="entry name" value="MFS_1"/>
    <property type="match status" value="1"/>
</dbReference>
<evidence type="ECO:0000256" key="5">
    <source>
        <dbReference type="ARBA" id="ARBA00023136"/>
    </source>
</evidence>